<dbReference type="InterPro" id="IPR008921">
    <property type="entry name" value="DNA_pol3_clamp-load_cplx_C"/>
</dbReference>
<evidence type="ECO:0000256" key="5">
    <source>
        <dbReference type="ARBA" id="ARBA00022741"/>
    </source>
</evidence>
<dbReference type="InterPro" id="IPR032423">
    <property type="entry name" value="AAA_assoc_2"/>
</dbReference>
<dbReference type="AlphaFoldDB" id="A0A6G7PZI2"/>
<dbReference type="PANTHER" id="PTHR13779:SF7">
    <property type="entry name" value="ATPASE WRNIP1"/>
    <property type="match status" value="1"/>
</dbReference>
<dbReference type="Pfam" id="PF00004">
    <property type="entry name" value="AAA"/>
    <property type="match status" value="1"/>
</dbReference>
<dbReference type="KEGG" id="tav:G4V39_00840"/>
<feature type="coiled-coil region" evidence="7">
    <location>
        <begin position="62"/>
        <end position="89"/>
    </location>
</feature>
<dbReference type="EMBL" id="CP048877">
    <property type="protein sequence ID" value="QIJ72813.1"/>
    <property type="molecule type" value="Genomic_DNA"/>
</dbReference>
<accession>A0A6G7PZI2</accession>
<dbReference type="FunFam" id="1.20.272.10:FF:000001">
    <property type="entry name" value="Putative AAA family ATPase"/>
    <property type="match status" value="1"/>
</dbReference>
<evidence type="ECO:0000256" key="2">
    <source>
        <dbReference type="ARBA" id="ARBA00008959"/>
    </source>
</evidence>
<evidence type="ECO:0000313" key="9">
    <source>
        <dbReference type="EMBL" id="QIJ72813.1"/>
    </source>
</evidence>
<evidence type="ECO:0000256" key="3">
    <source>
        <dbReference type="ARBA" id="ARBA00020776"/>
    </source>
</evidence>
<gene>
    <name evidence="9" type="ORF">G4V39_00840</name>
</gene>
<dbReference type="GO" id="GO:0005524">
    <property type="term" value="F:ATP binding"/>
    <property type="evidence" value="ECO:0007669"/>
    <property type="project" value="UniProtKB-KW"/>
</dbReference>
<dbReference type="GO" id="GO:0016887">
    <property type="term" value="F:ATP hydrolysis activity"/>
    <property type="evidence" value="ECO:0007669"/>
    <property type="project" value="InterPro"/>
</dbReference>
<comment type="function">
    <text evidence="1">DNA-dependent ATPase that plays important roles in cellular responses to stalled DNA replication processes.</text>
</comment>
<keyword evidence="5" id="KW-0547">Nucleotide-binding</keyword>
<reference evidence="9 10" key="1">
    <citation type="submission" date="2020-02" db="EMBL/GenBank/DDBJ databases">
        <title>Genome analysis of Thermosulfuriphilus ammonigenes ST65T, an anaerobic thermophilic chemolithoautotrophic bacterium isolated from a deep-sea hydrothermal vent.</title>
        <authorList>
            <person name="Slobodkina G."/>
            <person name="Allioux M."/>
            <person name="Merkel A."/>
            <person name="Alain K."/>
            <person name="Jebbar M."/>
            <person name="Slobodkin A."/>
        </authorList>
    </citation>
    <scope>NUCLEOTIDE SEQUENCE [LARGE SCALE GENOMIC DNA]</scope>
    <source>
        <strain evidence="9 10">ST65</strain>
    </source>
</reference>
<keyword evidence="6" id="KW-0067">ATP-binding</keyword>
<dbReference type="SUPFAM" id="SSF48019">
    <property type="entry name" value="post-AAA+ oligomerization domain-like"/>
    <property type="match status" value="1"/>
</dbReference>
<dbReference type="Proteomes" id="UP000502179">
    <property type="component" value="Chromosome"/>
</dbReference>
<feature type="domain" description="AAA+ ATPase" evidence="8">
    <location>
        <begin position="30"/>
        <end position="147"/>
    </location>
</feature>
<evidence type="ECO:0000313" key="10">
    <source>
        <dbReference type="Proteomes" id="UP000502179"/>
    </source>
</evidence>
<keyword evidence="4" id="KW-0235">DNA replication</keyword>
<name>A0A6G7PZI2_9BACT</name>
<dbReference type="CDD" id="cd18139">
    <property type="entry name" value="HLD_clamp_RarA"/>
    <property type="match status" value="1"/>
</dbReference>
<dbReference type="Gene3D" id="3.40.50.300">
    <property type="entry name" value="P-loop containing nucleotide triphosphate hydrolases"/>
    <property type="match status" value="1"/>
</dbReference>
<dbReference type="GO" id="GO:0017116">
    <property type="term" value="F:single-stranded DNA helicase activity"/>
    <property type="evidence" value="ECO:0007669"/>
    <property type="project" value="TreeGrafter"/>
</dbReference>
<dbReference type="CDD" id="cd00009">
    <property type="entry name" value="AAA"/>
    <property type="match status" value="1"/>
</dbReference>
<dbReference type="Pfam" id="PF12002">
    <property type="entry name" value="MgsA_C"/>
    <property type="match status" value="1"/>
</dbReference>
<keyword evidence="7" id="KW-0175">Coiled coil</keyword>
<dbReference type="FunFam" id="1.10.3710.10:FF:000004">
    <property type="entry name" value="Putative ATPase, AAA family"/>
    <property type="match status" value="1"/>
</dbReference>
<dbReference type="InterPro" id="IPR027417">
    <property type="entry name" value="P-loop_NTPase"/>
</dbReference>
<dbReference type="SUPFAM" id="SSF52540">
    <property type="entry name" value="P-loop containing nucleoside triphosphate hydrolases"/>
    <property type="match status" value="1"/>
</dbReference>
<evidence type="ECO:0000256" key="7">
    <source>
        <dbReference type="SAM" id="Coils"/>
    </source>
</evidence>
<dbReference type="Gene3D" id="1.10.3710.10">
    <property type="entry name" value="DNA polymerase III clamp loader subunits, C-terminal domain"/>
    <property type="match status" value="1"/>
</dbReference>
<sequence>MRPASLEEFVGQRHLLAPGRILSRLLEGKTVPSLILWGPPGCGKTTLARLIAQAAGAHFVSISAVTSGVKELKEIVEEAKRQALRGQRTVLFIDEIHRFNRAQQDFLLPHVETGLLTLIGATTENPSFQVIAPLLSRAKTLVLKALEPEEIEVLLFRALKDSRRGLGSLGLEIERQALEHIILQASGDARVALNSLELAAELAFREGKKTIDLELVEEAVQRKALLYDRQGEEHYNLISAFHKSLRGSDPDAALYWMARMLAAGEDPLYIARRMIVCASEDIGNADPQALLIAVAAKEAYEALGQPEGELALAQAAVYLACAPKSNAVYLALKKARSDVKRHGSLPVPLHIRNAPTELMRELGYGRGYRYAHDWPGAYVPQEYFPDKLKGRRYYEPTDRGQEAEIKRRLWRWRRLKEESIKRRSEG</sequence>
<dbReference type="Gene3D" id="1.20.272.10">
    <property type="match status" value="1"/>
</dbReference>
<dbReference type="Pfam" id="PF16193">
    <property type="entry name" value="AAA_assoc_2"/>
    <property type="match status" value="1"/>
</dbReference>
<dbReference type="Gene3D" id="1.10.8.60">
    <property type="match status" value="1"/>
</dbReference>
<dbReference type="GO" id="GO:0006261">
    <property type="term" value="P:DNA-templated DNA replication"/>
    <property type="evidence" value="ECO:0007669"/>
    <property type="project" value="TreeGrafter"/>
</dbReference>
<dbReference type="GO" id="GO:0008047">
    <property type="term" value="F:enzyme activator activity"/>
    <property type="evidence" value="ECO:0007669"/>
    <property type="project" value="TreeGrafter"/>
</dbReference>
<protein>
    <recommendedName>
        <fullName evidence="3">Replication-associated recombination protein A</fullName>
    </recommendedName>
</protein>
<dbReference type="FunFam" id="1.10.8.60:FF:000029">
    <property type="entry name" value="Replication-associated recombination protein A"/>
    <property type="match status" value="1"/>
</dbReference>
<organism evidence="9 10">
    <name type="scientific">Thermosulfuriphilus ammonigenes</name>
    <dbReference type="NCBI Taxonomy" id="1936021"/>
    <lineage>
        <taxon>Bacteria</taxon>
        <taxon>Pseudomonadati</taxon>
        <taxon>Thermodesulfobacteriota</taxon>
        <taxon>Thermodesulfobacteria</taxon>
        <taxon>Thermodesulfobacteriales</taxon>
        <taxon>Thermodesulfobacteriaceae</taxon>
        <taxon>Thermosulfuriphilus</taxon>
    </lineage>
</organism>
<keyword evidence="10" id="KW-1185">Reference proteome</keyword>
<evidence type="ECO:0000256" key="4">
    <source>
        <dbReference type="ARBA" id="ARBA00022705"/>
    </source>
</evidence>
<dbReference type="SMART" id="SM00382">
    <property type="entry name" value="AAA"/>
    <property type="match status" value="1"/>
</dbReference>
<dbReference type="InterPro" id="IPR003593">
    <property type="entry name" value="AAA+_ATPase"/>
</dbReference>
<proteinExistence type="inferred from homology"/>
<evidence type="ECO:0000256" key="1">
    <source>
        <dbReference type="ARBA" id="ARBA00002393"/>
    </source>
</evidence>
<dbReference type="GO" id="GO:0000731">
    <property type="term" value="P:DNA synthesis involved in DNA repair"/>
    <property type="evidence" value="ECO:0007669"/>
    <property type="project" value="TreeGrafter"/>
</dbReference>
<dbReference type="PANTHER" id="PTHR13779">
    <property type="entry name" value="WERNER HELICASE-INTERACTING PROTEIN 1 FAMILY MEMBER"/>
    <property type="match status" value="1"/>
</dbReference>
<dbReference type="RefSeq" id="WP_166033028.1">
    <property type="nucleotide sequence ID" value="NZ_CP048877.1"/>
</dbReference>
<evidence type="ECO:0000259" key="8">
    <source>
        <dbReference type="SMART" id="SM00382"/>
    </source>
</evidence>
<dbReference type="InterPro" id="IPR021886">
    <property type="entry name" value="MgsA_C"/>
</dbReference>
<evidence type="ECO:0000256" key="6">
    <source>
        <dbReference type="ARBA" id="ARBA00022840"/>
    </source>
</evidence>
<dbReference type="FunFam" id="3.40.50.300:FF:000137">
    <property type="entry name" value="Replication-associated recombination protein A"/>
    <property type="match status" value="1"/>
</dbReference>
<comment type="similarity">
    <text evidence="2">Belongs to the AAA ATPase family. RarA/MGS1/WRNIP1 subfamily.</text>
</comment>
<dbReference type="InterPro" id="IPR003959">
    <property type="entry name" value="ATPase_AAA_core"/>
</dbReference>
<dbReference type="InterPro" id="IPR051314">
    <property type="entry name" value="AAA_ATPase_RarA/MGS1/WRNIP1"/>
</dbReference>
<dbReference type="GO" id="GO:0003677">
    <property type="term" value="F:DNA binding"/>
    <property type="evidence" value="ECO:0007669"/>
    <property type="project" value="InterPro"/>
</dbReference>